<keyword evidence="5" id="KW-1185">Reference proteome</keyword>
<feature type="domain" description="Teneurin-like YD-shell" evidence="3">
    <location>
        <begin position="30"/>
        <end position="435"/>
    </location>
</feature>
<evidence type="ECO:0000259" key="3">
    <source>
        <dbReference type="Pfam" id="PF25023"/>
    </source>
</evidence>
<dbReference type="InterPro" id="IPR031325">
    <property type="entry name" value="RHS_repeat"/>
</dbReference>
<evidence type="ECO:0000256" key="2">
    <source>
        <dbReference type="SAM" id="MobiDB-lite"/>
    </source>
</evidence>
<dbReference type="Pfam" id="PF25023">
    <property type="entry name" value="TEN_YD-shell"/>
    <property type="match status" value="2"/>
</dbReference>
<sequence length="1171" mass="124767">WGGVIAYKPQTPTTGPAAWSLTRDDLSAVFDSGGTLQTIRYRDGATLTYVRTAGKLTQIVSAAGPSITINWLSDKVSSIVDSNGGTWSYTYNGNGMLSTVTEPATSGTPTKVVTYHYEDASDTALLTGMSISGTRYGTYAYWPDKRVKQSLLTGGEEGESFVYASGKTTVTSALGQVTEYNIQSVNGVGKIVSVNGLGNSTCAARSSSRTYDTKGYLKTLVDWNNNTSSTTYNVAGQLQSETTASGTSQALTKQYVWIGDDLDQVTHLDANGVGYLRGKFTYQGIQPIDRRIKTAVWTDLLLNKQRSVVYDYVIDAAGVVRTLTTARTGSNGTETTTHQFDAVGNLSSFANAAGHVTSYGSYNGLGLAGTMTDPNGVVTSYSYSAAGRLLSASTALSAGNRVTTFAYNNAGLVSDVTGSDGSVQRSRYNAALRLTQLGNAANEFMNFDFDVANLRKTVRSPRSVPGLSGSDPVAYSAGEFAANTLVDSLGRPRQTEGASGQRLTIGYDANGNVITLTDVQGRQTLHRYDAQDRVYETTAPDGGVIHYAYDARGRLWTVTDPRGLLTTFTYDGFGQVLTQASPDTGTTTYTYDNAGRMQTATRANGQVTSFTWDSLGRPTSRGSAGATETLTYDQGTYGKGRLTSLTDASGSIGFTYNGAGELVQQTAVVTGQTLATNWTYDSAGRLTGMTYPGGLALTYTYSGARLASVLSNHAGGSATLASNFLYQPATDSLFAWKFGNGLPRLVTRDVDGRVTQLDSAGGQKISFDYNTTDTIWRVNDLLYGSQTTSYSYDPNDRVTVAGSGVANDSFNWSTAGNRNSQTTAQGGYLSHVPDGSSNRLTAVTGSQWRNFGYDNVGNLSTESRWDGSRGYGYDAFNRLNLATVNGATVGSYLNNAANQRVQKSGGQGTTRYVYGPDGELLQETGWQGTTNYVWLGEQLLGIVRSGQFYASHNDHLGRPEVLTNAAQQVAWRAVNTAFDRTVVTDTVGGLNLGYPGQYKDAETGLWYNWNRYYDAQIGRYIQSDPIGLAGGINTYAYVGGNPVGYVDPIGLNALAGARLGGMGGFAIAGPPGALVGIVVGGIGGYLIADKLSGLIFNRPKNPPDINPAGDGWIQGPRRGRQYCPDGTPQYDIDKPHQGYEEDHVHEYPGGVREHPGRPVSPWPRPASGAGG</sequence>
<evidence type="ECO:0000256" key="1">
    <source>
        <dbReference type="ARBA" id="ARBA00022737"/>
    </source>
</evidence>
<accession>A0ABW7EYS3</accession>
<evidence type="ECO:0000313" key="4">
    <source>
        <dbReference type="EMBL" id="MFG6417365.1"/>
    </source>
</evidence>
<keyword evidence="1" id="KW-0677">Repeat</keyword>
<dbReference type="RefSeq" id="WP_394473423.1">
    <property type="nucleotide sequence ID" value="NZ_JBIGHY010000027.1"/>
</dbReference>
<dbReference type="InterPro" id="IPR056823">
    <property type="entry name" value="TEN-like_YD-shell"/>
</dbReference>
<name>A0ABW7EYS3_9BURK</name>
<feature type="region of interest" description="Disordered" evidence="2">
    <location>
        <begin position="1105"/>
        <end position="1171"/>
    </location>
</feature>
<dbReference type="InterPro" id="IPR006530">
    <property type="entry name" value="YD"/>
</dbReference>
<dbReference type="PRINTS" id="PR00394">
    <property type="entry name" value="RHSPROTEIN"/>
</dbReference>
<proteinExistence type="predicted"/>
<dbReference type="PANTHER" id="PTHR32305:SF15">
    <property type="entry name" value="PROTEIN RHSA-RELATED"/>
    <property type="match status" value="1"/>
</dbReference>
<dbReference type="InterPro" id="IPR022385">
    <property type="entry name" value="Rhs_assc_core"/>
</dbReference>
<reference evidence="4 5" key="1">
    <citation type="submission" date="2024-09" db="EMBL/GenBank/DDBJ databases">
        <title>Novel species of the genus Pelomonas and Roseateles isolated from streams.</title>
        <authorList>
            <person name="Lu H."/>
        </authorList>
    </citation>
    <scope>NUCLEOTIDE SEQUENCE [LARGE SCALE GENOMIC DNA]</scope>
    <source>
        <strain evidence="4 5">DC23W</strain>
    </source>
</reference>
<dbReference type="Pfam" id="PF05593">
    <property type="entry name" value="RHS_repeat"/>
    <property type="match status" value="1"/>
</dbReference>
<dbReference type="NCBIfam" id="TIGR01643">
    <property type="entry name" value="YD_repeat_2x"/>
    <property type="match status" value="4"/>
</dbReference>
<organism evidence="4 5">
    <name type="scientific">Pelomonas dachongensis</name>
    <dbReference type="NCBI Taxonomy" id="3299029"/>
    <lineage>
        <taxon>Bacteria</taxon>
        <taxon>Pseudomonadati</taxon>
        <taxon>Pseudomonadota</taxon>
        <taxon>Betaproteobacteria</taxon>
        <taxon>Burkholderiales</taxon>
        <taxon>Sphaerotilaceae</taxon>
        <taxon>Roseateles</taxon>
    </lineage>
</organism>
<evidence type="ECO:0000313" key="5">
    <source>
        <dbReference type="Proteomes" id="UP001606300"/>
    </source>
</evidence>
<dbReference type="Proteomes" id="UP001606300">
    <property type="component" value="Unassembled WGS sequence"/>
</dbReference>
<feature type="domain" description="Teneurin-like YD-shell" evidence="3">
    <location>
        <begin position="501"/>
        <end position="613"/>
    </location>
</feature>
<feature type="compositionally biased region" description="Basic and acidic residues" evidence="2">
    <location>
        <begin position="1131"/>
        <end position="1156"/>
    </location>
</feature>
<dbReference type="PANTHER" id="PTHR32305">
    <property type="match status" value="1"/>
</dbReference>
<protein>
    <submittedName>
        <fullName evidence="4">RHS repeat-associated core domain-containing protein</fullName>
    </submittedName>
</protein>
<dbReference type="Gene3D" id="3.90.930.1">
    <property type="match status" value="1"/>
</dbReference>
<dbReference type="Gene3D" id="2.180.10.10">
    <property type="entry name" value="RHS repeat-associated core"/>
    <property type="match status" value="2"/>
</dbReference>
<dbReference type="NCBIfam" id="TIGR03696">
    <property type="entry name" value="Rhs_assc_core"/>
    <property type="match status" value="1"/>
</dbReference>
<feature type="non-terminal residue" evidence="4">
    <location>
        <position position="1"/>
    </location>
</feature>
<gene>
    <name evidence="4" type="ORF">ACG02S_26110</name>
</gene>
<dbReference type="InterPro" id="IPR050708">
    <property type="entry name" value="T6SS_VgrG/RHS"/>
</dbReference>
<comment type="caution">
    <text evidence="4">The sequence shown here is derived from an EMBL/GenBank/DDBJ whole genome shotgun (WGS) entry which is preliminary data.</text>
</comment>
<dbReference type="EMBL" id="JBIGHY010000027">
    <property type="protein sequence ID" value="MFG6417365.1"/>
    <property type="molecule type" value="Genomic_DNA"/>
</dbReference>